<reference evidence="2 3" key="1">
    <citation type="submission" date="2023-06" db="EMBL/GenBank/DDBJ databases">
        <title>Aquibacillus rhizosphaerae LR5S19.</title>
        <authorList>
            <person name="Sun J.-Q."/>
        </authorList>
    </citation>
    <scope>NUCLEOTIDE SEQUENCE [LARGE SCALE GENOMIC DNA]</scope>
    <source>
        <strain evidence="2 3">LR5S19</strain>
    </source>
</reference>
<name>A0ABT7L2U5_9BACI</name>
<accession>A0ABT7L2U5</accession>
<feature type="transmembrane region" description="Helical" evidence="1">
    <location>
        <begin position="62"/>
        <end position="83"/>
    </location>
</feature>
<proteinExistence type="predicted"/>
<evidence type="ECO:0000313" key="2">
    <source>
        <dbReference type="EMBL" id="MDL4840194.1"/>
    </source>
</evidence>
<keyword evidence="1" id="KW-1133">Transmembrane helix</keyword>
<feature type="transmembrane region" description="Helical" evidence="1">
    <location>
        <begin position="36"/>
        <end position="56"/>
    </location>
</feature>
<evidence type="ECO:0000256" key="1">
    <source>
        <dbReference type="SAM" id="Phobius"/>
    </source>
</evidence>
<sequence>MSLTYLFLFVAGIVLGLALGYLEKKEKGFKNVSKQVISTLFLVSILIIIIGFTIAHATVVHIGIYIFIPVLAIFLVRKTFIYAETKN</sequence>
<keyword evidence="1" id="KW-0812">Transmembrane</keyword>
<protein>
    <submittedName>
        <fullName evidence="2">Uncharacterized protein</fullName>
    </submittedName>
</protein>
<comment type="caution">
    <text evidence="2">The sequence shown here is derived from an EMBL/GenBank/DDBJ whole genome shotgun (WGS) entry which is preliminary data.</text>
</comment>
<keyword evidence="3" id="KW-1185">Reference proteome</keyword>
<gene>
    <name evidence="2" type="ORF">QQS35_06940</name>
</gene>
<dbReference type="Proteomes" id="UP001235343">
    <property type="component" value="Unassembled WGS sequence"/>
</dbReference>
<feature type="transmembrane region" description="Helical" evidence="1">
    <location>
        <begin position="6"/>
        <end position="24"/>
    </location>
</feature>
<dbReference type="EMBL" id="JASTZU010000024">
    <property type="protein sequence ID" value="MDL4840194.1"/>
    <property type="molecule type" value="Genomic_DNA"/>
</dbReference>
<evidence type="ECO:0000313" key="3">
    <source>
        <dbReference type="Proteomes" id="UP001235343"/>
    </source>
</evidence>
<keyword evidence="1" id="KW-0472">Membrane</keyword>
<organism evidence="2 3">
    <name type="scientific">Aquibacillus rhizosphaerae</name>
    <dbReference type="NCBI Taxonomy" id="3051431"/>
    <lineage>
        <taxon>Bacteria</taxon>
        <taxon>Bacillati</taxon>
        <taxon>Bacillota</taxon>
        <taxon>Bacilli</taxon>
        <taxon>Bacillales</taxon>
        <taxon>Bacillaceae</taxon>
        <taxon>Aquibacillus</taxon>
    </lineage>
</organism>
<dbReference type="RefSeq" id="WP_285931200.1">
    <property type="nucleotide sequence ID" value="NZ_JASTZU010000024.1"/>
</dbReference>